<name>A0A7T1F921_9STAP</name>
<dbReference type="KEGG" id="sllo:ISP08_09435"/>
<proteinExistence type="inferred from homology"/>
<evidence type="ECO:0000256" key="3">
    <source>
        <dbReference type="ARBA" id="ARBA00022448"/>
    </source>
</evidence>
<keyword evidence="3" id="KW-0813">Transport</keyword>
<accession>A0A7T1F921</accession>
<dbReference type="Proteomes" id="UP000594455">
    <property type="component" value="Chromosome"/>
</dbReference>
<keyword evidence="4" id="KW-1003">Cell membrane</keyword>
<feature type="transmembrane region" description="Helical" evidence="8">
    <location>
        <begin position="129"/>
        <end position="151"/>
    </location>
</feature>
<dbReference type="GO" id="GO:0015104">
    <property type="term" value="F:antimonite transmembrane transporter activity"/>
    <property type="evidence" value="ECO:0007669"/>
    <property type="project" value="TreeGrafter"/>
</dbReference>
<evidence type="ECO:0000256" key="1">
    <source>
        <dbReference type="ARBA" id="ARBA00004651"/>
    </source>
</evidence>
<dbReference type="GO" id="GO:0005886">
    <property type="term" value="C:plasma membrane"/>
    <property type="evidence" value="ECO:0007669"/>
    <property type="project" value="UniProtKB-SubCell"/>
</dbReference>
<feature type="transmembrane region" description="Helical" evidence="8">
    <location>
        <begin position="12"/>
        <end position="34"/>
    </location>
</feature>
<keyword evidence="6 8" id="KW-1133">Transmembrane helix</keyword>
<dbReference type="Gene3D" id="1.20.1530.20">
    <property type="match status" value="1"/>
</dbReference>
<evidence type="ECO:0000256" key="2">
    <source>
        <dbReference type="ARBA" id="ARBA00010110"/>
    </source>
</evidence>
<feature type="transmembrane region" description="Helical" evidence="8">
    <location>
        <begin position="40"/>
        <end position="58"/>
    </location>
</feature>
<dbReference type="PANTHER" id="PTHR43057:SF1">
    <property type="entry name" value="ARSENICAL-RESISTANCE PROTEIN 3"/>
    <property type="match status" value="1"/>
</dbReference>
<evidence type="ECO:0000313" key="10">
    <source>
        <dbReference type="Proteomes" id="UP000594455"/>
    </source>
</evidence>
<dbReference type="InterPro" id="IPR038770">
    <property type="entry name" value="Na+/solute_symporter_sf"/>
</dbReference>
<gene>
    <name evidence="9" type="ORF">ISP08_09435</name>
</gene>
<evidence type="ECO:0000313" key="9">
    <source>
        <dbReference type="EMBL" id="QPM74558.1"/>
    </source>
</evidence>
<dbReference type="Pfam" id="PF01758">
    <property type="entry name" value="SBF"/>
    <property type="match status" value="1"/>
</dbReference>
<dbReference type="InterPro" id="IPR002657">
    <property type="entry name" value="BilAc:Na_symport/Acr3"/>
</dbReference>
<dbReference type="EMBL" id="CP064056">
    <property type="protein sequence ID" value="QPM74558.1"/>
    <property type="molecule type" value="Genomic_DNA"/>
</dbReference>
<evidence type="ECO:0000256" key="4">
    <source>
        <dbReference type="ARBA" id="ARBA00022475"/>
    </source>
</evidence>
<feature type="transmembrane region" description="Helical" evidence="8">
    <location>
        <begin position="102"/>
        <end position="122"/>
    </location>
</feature>
<feature type="transmembrane region" description="Helical" evidence="8">
    <location>
        <begin position="70"/>
        <end position="90"/>
    </location>
</feature>
<protein>
    <submittedName>
        <fullName evidence="9">Arsenic resistance protein</fullName>
    </submittedName>
</protein>
<organism evidence="9 10">
    <name type="scientific">Staphylococcus lloydii</name>
    <dbReference type="NCBI Taxonomy" id="2781774"/>
    <lineage>
        <taxon>Bacteria</taxon>
        <taxon>Bacillati</taxon>
        <taxon>Bacillota</taxon>
        <taxon>Bacilli</taxon>
        <taxon>Bacillales</taxon>
        <taxon>Staphylococcaceae</taxon>
        <taxon>Staphylococcus</taxon>
    </lineage>
</organism>
<dbReference type="GO" id="GO:0015105">
    <property type="term" value="F:arsenite transmembrane transporter activity"/>
    <property type="evidence" value="ECO:0007669"/>
    <property type="project" value="TreeGrafter"/>
</dbReference>
<keyword evidence="7 8" id="KW-0472">Membrane</keyword>
<comment type="subcellular location">
    <subcellularLocation>
        <location evidence="1">Cell membrane</location>
        <topology evidence="1">Multi-pass membrane protein</topology>
    </subcellularLocation>
</comment>
<dbReference type="AlphaFoldDB" id="A0A7T1F921"/>
<feature type="transmembrane region" description="Helical" evidence="8">
    <location>
        <begin position="230"/>
        <end position="253"/>
    </location>
</feature>
<dbReference type="GO" id="GO:0015297">
    <property type="term" value="F:antiporter activity"/>
    <property type="evidence" value="ECO:0007669"/>
    <property type="project" value="InterPro"/>
</dbReference>
<evidence type="ECO:0000256" key="6">
    <source>
        <dbReference type="ARBA" id="ARBA00022989"/>
    </source>
</evidence>
<comment type="similarity">
    <text evidence="2">Belongs to the arsenical resistance-3 (ACR3) (TC 2.A.59) family.</text>
</comment>
<keyword evidence="10" id="KW-1185">Reference proteome</keyword>
<sequence length="320" mass="35917">MHKLKHKMETNQAYIYFFAVMIGIILGLSSTAIATFFKALTTPAIIILMISMFCQLPLNNLKSQFTNLKFIIVLLLSNFIFIPFLVWILITIFNIQSGPIQLGLYLVLLMPCIDYVIVFTSLGKGNATMLLICTPLLLIVQIVLLPVYFTIFLTHSVTNYIDLTTFLFAFIFFILIPVVIALILQKFSQSNKGLNNINHAISWLPVPMMALVLIAVIASQISFVTKDLTVIYRIIPIYICFAIVAPIIGNLCAKLFKLDVELRRSIAFSATTRNSLVVLPLALTLPQNLALTVTSIIVTQTIIELIFEVIYIQVIPKLIK</sequence>
<feature type="transmembrane region" description="Helical" evidence="8">
    <location>
        <begin position="163"/>
        <end position="184"/>
    </location>
</feature>
<dbReference type="InterPro" id="IPR004706">
    <property type="entry name" value="Arsenical-R_Acr3"/>
</dbReference>
<dbReference type="RefSeq" id="WP_195718446.1">
    <property type="nucleotide sequence ID" value="NZ_CP064056.1"/>
</dbReference>
<feature type="transmembrane region" description="Helical" evidence="8">
    <location>
        <begin position="204"/>
        <end position="224"/>
    </location>
</feature>
<reference evidence="9 10" key="1">
    <citation type="submission" date="2020-10" db="EMBL/GenBank/DDBJ databases">
        <title>Closed genome sequences of Staphylococcus lloydii sp. nov. and Staphylococcus durrellii sp. nov. Isolated from Captive Fruit Bats (Pteropus livingstonii).</title>
        <authorList>
            <person name="Fountain K."/>
        </authorList>
    </citation>
    <scope>NUCLEOTIDE SEQUENCE [LARGE SCALE GENOMIC DNA]</scope>
    <source>
        <strain evidence="9 10">23_2_7_LY</strain>
    </source>
</reference>
<keyword evidence="5 8" id="KW-0812">Transmembrane</keyword>
<dbReference type="PANTHER" id="PTHR43057">
    <property type="entry name" value="ARSENITE EFFLUX TRANSPORTER"/>
    <property type="match status" value="1"/>
</dbReference>
<evidence type="ECO:0000256" key="5">
    <source>
        <dbReference type="ARBA" id="ARBA00022692"/>
    </source>
</evidence>
<evidence type="ECO:0000256" key="8">
    <source>
        <dbReference type="SAM" id="Phobius"/>
    </source>
</evidence>
<evidence type="ECO:0000256" key="7">
    <source>
        <dbReference type="ARBA" id="ARBA00023136"/>
    </source>
</evidence>